<dbReference type="InterPro" id="IPR015421">
    <property type="entry name" value="PyrdxlP-dep_Trfase_major"/>
</dbReference>
<protein>
    <submittedName>
        <fullName evidence="1">Serine palmitoyltransferase-like protein</fullName>
    </submittedName>
</protein>
<dbReference type="EMBL" id="NCKU01000237">
    <property type="protein sequence ID" value="RWS16387.1"/>
    <property type="molecule type" value="Genomic_DNA"/>
</dbReference>
<sequence length="93" mass="10704">MYRRYRDVFNQPIASRPGALVTLLDRVSDDYNYTFRITGTTTEAINMGSYNYLGFAEDEAERVKAVEEVIEKFGINIPSTRHELGFHMKFTAS</sequence>
<keyword evidence="1" id="KW-0808">Transferase</keyword>
<gene>
    <name evidence="1" type="ORF">B4U79_16881</name>
</gene>
<dbReference type="Proteomes" id="UP000285301">
    <property type="component" value="Unassembled WGS sequence"/>
</dbReference>
<dbReference type="Gene3D" id="3.90.1150.10">
    <property type="entry name" value="Aspartate Aminotransferase, domain 1"/>
    <property type="match status" value="1"/>
</dbReference>
<dbReference type="AlphaFoldDB" id="A0A443RMA2"/>
<evidence type="ECO:0000313" key="2">
    <source>
        <dbReference type="Proteomes" id="UP000285301"/>
    </source>
</evidence>
<dbReference type="STRING" id="1965070.A0A443RMA2"/>
<dbReference type="GO" id="GO:0016740">
    <property type="term" value="F:transferase activity"/>
    <property type="evidence" value="ECO:0007669"/>
    <property type="project" value="UniProtKB-KW"/>
</dbReference>
<proteinExistence type="predicted"/>
<keyword evidence="2" id="KW-1185">Reference proteome</keyword>
<evidence type="ECO:0000313" key="1">
    <source>
        <dbReference type="EMBL" id="RWS16387.1"/>
    </source>
</evidence>
<accession>A0A443RMA2</accession>
<organism evidence="1 2">
    <name type="scientific">Dinothrombium tinctorium</name>
    <dbReference type="NCBI Taxonomy" id="1965070"/>
    <lineage>
        <taxon>Eukaryota</taxon>
        <taxon>Metazoa</taxon>
        <taxon>Ecdysozoa</taxon>
        <taxon>Arthropoda</taxon>
        <taxon>Chelicerata</taxon>
        <taxon>Arachnida</taxon>
        <taxon>Acari</taxon>
        <taxon>Acariformes</taxon>
        <taxon>Trombidiformes</taxon>
        <taxon>Prostigmata</taxon>
        <taxon>Anystina</taxon>
        <taxon>Parasitengona</taxon>
        <taxon>Trombidioidea</taxon>
        <taxon>Trombidiidae</taxon>
        <taxon>Dinothrombium</taxon>
    </lineage>
</organism>
<comment type="caution">
    <text evidence="1">The sequence shown here is derived from an EMBL/GenBank/DDBJ whole genome shotgun (WGS) entry which is preliminary data.</text>
</comment>
<dbReference type="Gene3D" id="3.40.640.10">
    <property type="entry name" value="Type I PLP-dependent aspartate aminotransferase-like (Major domain)"/>
    <property type="match status" value="1"/>
</dbReference>
<dbReference type="InterPro" id="IPR015422">
    <property type="entry name" value="PyrdxlP-dep_Trfase_small"/>
</dbReference>
<name>A0A443RMA2_9ACAR</name>
<dbReference type="OrthoDB" id="65434at2759"/>
<dbReference type="SUPFAM" id="SSF53383">
    <property type="entry name" value="PLP-dependent transferases"/>
    <property type="match status" value="1"/>
</dbReference>
<dbReference type="InterPro" id="IPR015424">
    <property type="entry name" value="PyrdxlP-dep_Trfase"/>
</dbReference>
<reference evidence="1 2" key="1">
    <citation type="journal article" date="2018" name="Gigascience">
        <title>Genomes of trombidid mites reveal novel predicted allergens and laterally-transferred genes associated with secondary metabolism.</title>
        <authorList>
            <person name="Dong X."/>
            <person name="Chaisiri K."/>
            <person name="Xia D."/>
            <person name="Armstrong S.D."/>
            <person name="Fang Y."/>
            <person name="Donnelly M.J."/>
            <person name="Kadowaki T."/>
            <person name="McGarry J.W."/>
            <person name="Darby A.C."/>
            <person name="Makepeace B.L."/>
        </authorList>
    </citation>
    <scope>NUCLEOTIDE SEQUENCE [LARGE SCALE GENOMIC DNA]</scope>
    <source>
        <strain evidence="1">UoL-WK</strain>
    </source>
</reference>